<evidence type="ECO:0000256" key="3">
    <source>
        <dbReference type="ARBA" id="ARBA00022884"/>
    </source>
</evidence>
<dbReference type="PANTHER" id="PTHR13161:SF15">
    <property type="entry name" value="SPLICING FACTOR, SUPPRESSOR OF WHITE-APRICOT HOMOLOG"/>
    <property type="match status" value="1"/>
</dbReference>
<protein>
    <recommendedName>
        <fullName evidence="5">Suppressor of white apricot N-terminal domain-containing protein</fullName>
    </recommendedName>
</protein>
<keyword evidence="7" id="KW-1185">Reference proteome</keyword>
<reference evidence="6 7" key="1">
    <citation type="submission" date="2017-03" db="EMBL/GenBank/DDBJ databases">
        <title>Genome Survey of Euroglyphus maynei.</title>
        <authorList>
            <person name="Arlian L.G."/>
            <person name="Morgan M.S."/>
            <person name="Rider S.D."/>
        </authorList>
    </citation>
    <scope>NUCLEOTIDE SEQUENCE [LARGE SCALE GENOMIC DNA]</scope>
    <source>
        <strain evidence="6">Arlian Lab</strain>
        <tissue evidence="6">Whole body</tissue>
    </source>
</reference>
<dbReference type="Pfam" id="PF09750">
    <property type="entry name" value="DRY_EERY"/>
    <property type="match status" value="1"/>
</dbReference>
<accession>A0A1Y3AX28</accession>
<evidence type="ECO:0000256" key="4">
    <source>
        <dbReference type="ARBA" id="ARBA00023187"/>
    </source>
</evidence>
<dbReference type="Proteomes" id="UP000194236">
    <property type="component" value="Unassembled WGS sequence"/>
</dbReference>
<dbReference type="PANTHER" id="PTHR13161">
    <property type="entry name" value="SPLICING FACTOR SUPPRESSOR OF WHITE APRICOT"/>
    <property type="match status" value="1"/>
</dbReference>
<feature type="domain" description="Suppressor of white apricot N-terminal" evidence="5">
    <location>
        <begin position="27"/>
        <end position="64"/>
    </location>
</feature>
<keyword evidence="4" id="KW-0508">mRNA splicing</keyword>
<evidence type="ECO:0000256" key="1">
    <source>
        <dbReference type="ARBA" id="ARBA00022664"/>
    </source>
</evidence>
<evidence type="ECO:0000313" key="7">
    <source>
        <dbReference type="Proteomes" id="UP000194236"/>
    </source>
</evidence>
<evidence type="ECO:0000259" key="5">
    <source>
        <dbReference type="Pfam" id="PF09750"/>
    </source>
</evidence>
<dbReference type="OrthoDB" id="5836667at2759"/>
<name>A0A1Y3AX28_EURMA</name>
<evidence type="ECO:0000313" key="6">
    <source>
        <dbReference type="EMBL" id="OTF72183.1"/>
    </source>
</evidence>
<keyword evidence="2" id="KW-0677">Repeat</keyword>
<gene>
    <name evidence="6" type="ORF">BLA29_006747</name>
</gene>
<dbReference type="EMBL" id="MUJZ01057483">
    <property type="protein sequence ID" value="OTF72183.1"/>
    <property type="molecule type" value="Genomic_DNA"/>
</dbReference>
<dbReference type="GO" id="GO:0003723">
    <property type="term" value="F:RNA binding"/>
    <property type="evidence" value="ECO:0007669"/>
    <property type="project" value="UniProtKB-KW"/>
</dbReference>
<dbReference type="GO" id="GO:0000395">
    <property type="term" value="P:mRNA 5'-splice site recognition"/>
    <property type="evidence" value="ECO:0007669"/>
    <property type="project" value="TreeGrafter"/>
</dbReference>
<proteinExistence type="predicted"/>
<comment type="caution">
    <text evidence="6">The sequence shown here is derived from an EMBL/GenBank/DDBJ whole genome shotgun (WGS) entry which is preliminary data.</text>
</comment>
<keyword evidence="1" id="KW-0507">mRNA processing</keyword>
<keyword evidence="3" id="KW-0694">RNA-binding</keyword>
<dbReference type="InterPro" id="IPR019147">
    <property type="entry name" value="SWAP_N_domain"/>
</dbReference>
<dbReference type="AlphaFoldDB" id="A0A1Y3AX28"/>
<dbReference type="InterPro" id="IPR040397">
    <property type="entry name" value="SWAP"/>
</dbReference>
<organism evidence="6 7">
    <name type="scientific">Euroglyphus maynei</name>
    <name type="common">Mayne's house dust mite</name>
    <dbReference type="NCBI Taxonomy" id="6958"/>
    <lineage>
        <taxon>Eukaryota</taxon>
        <taxon>Metazoa</taxon>
        <taxon>Ecdysozoa</taxon>
        <taxon>Arthropoda</taxon>
        <taxon>Chelicerata</taxon>
        <taxon>Arachnida</taxon>
        <taxon>Acari</taxon>
        <taxon>Acariformes</taxon>
        <taxon>Sarcoptiformes</taxon>
        <taxon>Astigmata</taxon>
        <taxon>Psoroptidia</taxon>
        <taxon>Analgoidea</taxon>
        <taxon>Pyroglyphidae</taxon>
        <taxon>Pyroglyphinae</taxon>
        <taxon>Euroglyphus</taxon>
    </lineage>
</organism>
<sequence length="67" mass="8138">MENNQWNRPSTKHKLLNDQQQHDDETLFIFGYQCKLYRDDEKSRWINNGKHLIPWIGDHNILVDSEN</sequence>
<evidence type="ECO:0000256" key="2">
    <source>
        <dbReference type="ARBA" id="ARBA00022737"/>
    </source>
</evidence>